<sequence length="184" mass="20649">MSTTLSSERLILRPWREDDLDALAPLCADPEVMAHFPAPLDRAGSAELLGKLMAHQAEHGFTFWALECRDTAGVIGLAGLARVSFVAHFVPAVEIGWRLARPHWGQGYALEAARRALQFAFEDLALDEVVAFTVPANQRSWGLMQRLGMRRDAAGDFEHPNLPVGHPLRPHWLYRISREAWYGR</sequence>
<reference evidence="2 3" key="1">
    <citation type="submission" date="2017-01" db="EMBL/GenBank/DDBJ databases">
        <authorList>
            <person name="Mah S.A."/>
            <person name="Swanson W.J."/>
            <person name="Moy G.W."/>
            <person name="Vacquier V.D."/>
        </authorList>
    </citation>
    <scope>NUCLEOTIDE SEQUENCE [LARGE SCALE GENOMIC DNA]</scope>
    <source>
        <strain evidence="2 3">RU36E</strain>
    </source>
</reference>
<dbReference type="PANTHER" id="PTHR43792:SF1">
    <property type="entry name" value="N-ACETYLTRANSFERASE DOMAIN-CONTAINING PROTEIN"/>
    <property type="match status" value="1"/>
</dbReference>
<protein>
    <submittedName>
        <fullName evidence="2">Protein N-acetyltransferase, RimJ/RimL family</fullName>
    </submittedName>
</protein>
<gene>
    <name evidence="2" type="ORF">SAMN05878282_105160</name>
</gene>
<dbReference type="InterPro" id="IPR016181">
    <property type="entry name" value="Acyl_CoA_acyltransferase"/>
</dbReference>
<dbReference type="EMBL" id="FTMP01000005">
    <property type="protein sequence ID" value="SIQ55885.1"/>
    <property type="molecule type" value="Genomic_DNA"/>
</dbReference>
<feature type="domain" description="N-acetyltransferase" evidence="1">
    <location>
        <begin position="10"/>
        <end position="179"/>
    </location>
</feature>
<proteinExistence type="predicted"/>
<dbReference type="InterPro" id="IPR000182">
    <property type="entry name" value="GNAT_dom"/>
</dbReference>
<name>A0A1N6TRA7_AQUAC</name>
<dbReference type="SUPFAM" id="SSF55729">
    <property type="entry name" value="Acyl-CoA N-acyltransferases (Nat)"/>
    <property type="match status" value="1"/>
</dbReference>
<dbReference type="Pfam" id="PF13302">
    <property type="entry name" value="Acetyltransf_3"/>
    <property type="match status" value="1"/>
</dbReference>
<accession>A0A1N6TRA7</accession>
<organism evidence="2 3">
    <name type="scientific">Aquipseudomonas alcaligenes</name>
    <name type="common">Pseudomonas alcaligenes</name>
    <dbReference type="NCBI Taxonomy" id="43263"/>
    <lineage>
        <taxon>Bacteria</taxon>
        <taxon>Pseudomonadati</taxon>
        <taxon>Pseudomonadota</taxon>
        <taxon>Gammaproteobacteria</taxon>
        <taxon>Pseudomonadales</taxon>
        <taxon>Pseudomonadaceae</taxon>
        <taxon>Aquipseudomonas</taxon>
    </lineage>
</organism>
<dbReference type="Gene3D" id="3.40.630.30">
    <property type="match status" value="1"/>
</dbReference>
<dbReference type="RefSeq" id="WP_076426849.1">
    <property type="nucleotide sequence ID" value="NZ_FTMP01000005.1"/>
</dbReference>
<evidence type="ECO:0000259" key="1">
    <source>
        <dbReference type="PROSITE" id="PS51186"/>
    </source>
</evidence>
<dbReference type="GO" id="GO:0016747">
    <property type="term" value="F:acyltransferase activity, transferring groups other than amino-acyl groups"/>
    <property type="evidence" value="ECO:0007669"/>
    <property type="project" value="InterPro"/>
</dbReference>
<dbReference type="PANTHER" id="PTHR43792">
    <property type="entry name" value="GNAT FAMILY, PUTATIVE (AFU_ORTHOLOGUE AFUA_3G00765)-RELATED-RELATED"/>
    <property type="match status" value="1"/>
</dbReference>
<dbReference type="InterPro" id="IPR051531">
    <property type="entry name" value="N-acetyltransferase"/>
</dbReference>
<dbReference type="PROSITE" id="PS51186">
    <property type="entry name" value="GNAT"/>
    <property type="match status" value="1"/>
</dbReference>
<keyword evidence="2" id="KW-0808">Transferase</keyword>
<evidence type="ECO:0000313" key="2">
    <source>
        <dbReference type="EMBL" id="SIQ55885.1"/>
    </source>
</evidence>
<dbReference type="Proteomes" id="UP000185841">
    <property type="component" value="Unassembled WGS sequence"/>
</dbReference>
<dbReference type="AlphaFoldDB" id="A0A1N6TRA7"/>
<evidence type="ECO:0000313" key="3">
    <source>
        <dbReference type="Proteomes" id="UP000185841"/>
    </source>
</evidence>